<comment type="cofactor">
    <cofactor evidence="3">
        <name>heme b</name>
        <dbReference type="ChEBI" id="CHEBI:60344"/>
    </cofactor>
</comment>
<dbReference type="SUPFAM" id="SSF48113">
    <property type="entry name" value="Heme-dependent peroxidases"/>
    <property type="match status" value="1"/>
</dbReference>
<dbReference type="InterPro" id="IPR002016">
    <property type="entry name" value="Haem_peroxidase"/>
</dbReference>
<evidence type="ECO:0000256" key="4">
    <source>
        <dbReference type="ARBA" id="ARBA00022559"/>
    </source>
</evidence>
<keyword evidence="7" id="KW-0560">Oxidoreductase</keyword>
<keyword evidence="13" id="KW-1185">Reference proteome</keyword>
<reference evidence="12 13" key="1">
    <citation type="journal article" date="2021" name="Nat. Plants">
        <title>The Taxus genome provides insights into paclitaxel biosynthesis.</title>
        <authorList>
            <person name="Xiong X."/>
            <person name="Gou J."/>
            <person name="Liao Q."/>
            <person name="Li Y."/>
            <person name="Zhou Q."/>
            <person name="Bi G."/>
            <person name="Li C."/>
            <person name="Du R."/>
            <person name="Wang X."/>
            <person name="Sun T."/>
            <person name="Guo L."/>
            <person name="Liang H."/>
            <person name="Lu P."/>
            <person name="Wu Y."/>
            <person name="Zhang Z."/>
            <person name="Ro D.K."/>
            <person name="Shang Y."/>
            <person name="Huang S."/>
            <person name="Yan J."/>
        </authorList>
    </citation>
    <scope>NUCLEOTIDE SEQUENCE [LARGE SCALE GENOMIC DNA]</scope>
    <source>
        <strain evidence="12">Ta-2019</strain>
    </source>
</reference>
<comment type="cofactor">
    <cofactor evidence="2">
        <name>Ca(2+)</name>
        <dbReference type="ChEBI" id="CHEBI:29108"/>
    </cofactor>
</comment>
<evidence type="ECO:0000256" key="6">
    <source>
        <dbReference type="ARBA" id="ARBA00022723"/>
    </source>
</evidence>
<dbReference type="GO" id="GO:0006979">
    <property type="term" value="P:response to oxidative stress"/>
    <property type="evidence" value="ECO:0007669"/>
    <property type="project" value="InterPro"/>
</dbReference>
<name>A0AA38FUS5_TAXCH</name>
<proteinExistence type="inferred from homology"/>
<comment type="similarity">
    <text evidence="10">Belongs to the peroxidase family.</text>
</comment>
<protein>
    <recommendedName>
        <fullName evidence="11">Plant heme peroxidase family profile domain-containing protein</fullName>
    </recommendedName>
</protein>
<dbReference type="InterPro" id="IPR000823">
    <property type="entry name" value="Peroxidase_pln"/>
</dbReference>
<dbReference type="Gene3D" id="1.10.520.10">
    <property type="match status" value="1"/>
</dbReference>
<evidence type="ECO:0000313" key="12">
    <source>
        <dbReference type="EMBL" id="KAH9311342.1"/>
    </source>
</evidence>
<comment type="catalytic activity">
    <reaction evidence="1">
        <text>2 a phenolic donor + H2O2 = 2 a phenolic radical donor + 2 H2O</text>
        <dbReference type="Rhea" id="RHEA:56136"/>
        <dbReference type="ChEBI" id="CHEBI:15377"/>
        <dbReference type="ChEBI" id="CHEBI:16240"/>
        <dbReference type="ChEBI" id="CHEBI:139520"/>
        <dbReference type="ChEBI" id="CHEBI:139521"/>
        <dbReference type="EC" id="1.11.1.7"/>
    </reaction>
</comment>
<gene>
    <name evidence="12" type="ORF">KI387_026377</name>
</gene>
<dbReference type="Proteomes" id="UP000824469">
    <property type="component" value="Unassembled WGS sequence"/>
</dbReference>
<evidence type="ECO:0000313" key="13">
    <source>
        <dbReference type="Proteomes" id="UP000824469"/>
    </source>
</evidence>
<evidence type="ECO:0000256" key="10">
    <source>
        <dbReference type="RuleBase" id="RU004241"/>
    </source>
</evidence>
<feature type="non-terminal residue" evidence="12">
    <location>
        <position position="1"/>
    </location>
</feature>
<accession>A0AA38FUS5</accession>
<dbReference type="GO" id="GO:0046872">
    <property type="term" value="F:metal ion binding"/>
    <property type="evidence" value="ECO:0007669"/>
    <property type="project" value="UniProtKB-KW"/>
</dbReference>
<keyword evidence="5" id="KW-0349">Heme</keyword>
<organism evidence="12 13">
    <name type="scientific">Taxus chinensis</name>
    <name type="common">Chinese yew</name>
    <name type="synonym">Taxus wallichiana var. chinensis</name>
    <dbReference type="NCBI Taxonomy" id="29808"/>
    <lineage>
        <taxon>Eukaryota</taxon>
        <taxon>Viridiplantae</taxon>
        <taxon>Streptophyta</taxon>
        <taxon>Embryophyta</taxon>
        <taxon>Tracheophyta</taxon>
        <taxon>Spermatophyta</taxon>
        <taxon>Pinopsida</taxon>
        <taxon>Pinidae</taxon>
        <taxon>Conifers II</taxon>
        <taxon>Cupressales</taxon>
        <taxon>Taxaceae</taxon>
        <taxon>Taxus</taxon>
    </lineage>
</organism>
<feature type="domain" description="Plant heme peroxidase family profile" evidence="11">
    <location>
        <begin position="1"/>
        <end position="55"/>
    </location>
</feature>
<evidence type="ECO:0000256" key="5">
    <source>
        <dbReference type="ARBA" id="ARBA00022617"/>
    </source>
</evidence>
<evidence type="ECO:0000256" key="3">
    <source>
        <dbReference type="ARBA" id="ARBA00001970"/>
    </source>
</evidence>
<dbReference type="PANTHER" id="PTHR31517">
    <property type="match status" value="1"/>
</dbReference>
<dbReference type="EMBL" id="JAHRHJ020000006">
    <property type="protein sequence ID" value="KAH9311342.1"/>
    <property type="molecule type" value="Genomic_DNA"/>
</dbReference>
<evidence type="ECO:0000256" key="1">
    <source>
        <dbReference type="ARBA" id="ARBA00000189"/>
    </source>
</evidence>
<dbReference type="GO" id="GO:0140825">
    <property type="term" value="F:lactoperoxidase activity"/>
    <property type="evidence" value="ECO:0007669"/>
    <property type="project" value="UniProtKB-EC"/>
</dbReference>
<dbReference type="Pfam" id="PF00141">
    <property type="entry name" value="peroxidase"/>
    <property type="match status" value="1"/>
</dbReference>
<evidence type="ECO:0000256" key="7">
    <source>
        <dbReference type="ARBA" id="ARBA00023002"/>
    </source>
</evidence>
<keyword evidence="4" id="KW-0575">Peroxidase</keyword>
<dbReference type="OMA" id="NSEMYIP"/>
<evidence type="ECO:0000256" key="9">
    <source>
        <dbReference type="PIRSR" id="PIRSR600823-2"/>
    </source>
</evidence>
<dbReference type="InterPro" id="IPR010255">
    <property type="entry name" value="Haem_peroxidase_sf"/>
</dbReference>
<feature type="binding site" evidence="9">
    <location>
        <position position="28"/>
    </location>
    <ligand>
        <name>substrate</name>
    </ligand>
</feature>
<evidence type="ECO:0000256" key="2">
    <source>
        <dbReference type="ARBA" id="ARBA00001913"/>
    </source>
</evidence>
<dbReference type="PROSITE" id="PS50873">
    <property type="entry name" value="PEROXIDASE_4"/>
    <property type="match status" value="1"/>
</dbReference>
<dbReference type="GO" id="GO:0020037">
    <property type="term" value="F:heme binding"/>
    <property type="evidence" value="ECO:0007669"/>
    <property type="project" value="InterPro"/>
</dbReference>
<sequence>LGGPSWDVLKGRLDGFVSSASRGNGKVPGSNATASQLIQTFAALNLSVFDMVVLS</sequence>
<feature type="non-terminal residue" evidence="12">
    <location>
        <position position="55"/>
    </location>
</feature>
<dbReference type="PANTHER" id="PTHR31517:SF51">
    <property type="entry name" value="PEROXIDASE 55"/>
    <property type="match status" value="1"/>
</dbReference>
<dbReference type="Gene3D" id="1.10.420.10">
    <property type="entry name" value="Peroxidase, domain 2"/>
    <property type="match status" value="1"/>
</dbReference>
<keyword evidence="6" id="KW-0479">Metal-binding</keyword>
<comment type="caution">
    <text evidence="12">The sequence shown here is derived from an EMBL/GenBank/DDBJ whole genome shotgun (WGS) entry which is preliminary data.</text>
</comment>
<keyword evidence="8" id="KW-0408">Iron</keyword>
<evidence type="ECO:0000259" key="11">
    <source>
        <dbReference type="PROSITE" id="PS50873"/>
    </source>
</evidence>
<dbReference type="AlphaFoldDB" id="A0AA38FUS5"/>
<evidence type="ECO:0000256" key="8">
    <source>
        <dbReference type="ARBA" id="ARBA00023004"/>
    </source>
</evidence>